<organism evidence="1">
    <name type="scientific">Trichodesmium erythraeum (strain IMS101)</name>
    <dbReference type="NCBI Taxonomy" id="203124"/>
    <lineage>
        <taxon>Bacteria</taxon>
        <taxon>Bacillati</taxon>
        <taxon>Cyanobacteriota</taxon>
        <taxon>Cyanophyceae</taxon>
        <taxon>Oscillatoriophycideae</taxon>
        <taxon>Oscillatoriales</taxon>
        <taxon>Microcoleaceae</taxon>
        <taxon>Trichodesmium</taxon>
    </lineage>
</organism>
<dbReference type="KEGG" id="ter:Tery_0124"/>
<evidence type="ECO:0000313" key="1">
    <source>
        <dbReference type="EMBL" id="ABG49620.1"/>
    </source>
</evidence>
<dbReference type="HOGENOM" id="CLU_548367_0_0_3"/>
<dbReference type="Gene3D" id="3.40.50.1110">
    <property type="entry name" value="SGNH hydrolase"/>
    <property type="match status" value="1"/>
</dbReference>
<evidence type="ECO:0008006" key="2">
    <source>
        <dbReference type="Google" id="ProtNLM"/>
    </source>
</evidence>
<dbReference type="eggNOG" id="COG2755">
    <property type="taxonomic scope" value="Bacteria"/>
</dbReference>
<gene>
    <name evidence="1" type="ordered locus">Tery_0124</name>
</gene>
<protein>
    <recommendedName>
        <fullName evidence="2">DUF1574 domain-containing protein</fullName>
    </recommendedName>
</protein>
<reference evidence="1" key="1">
    <citation type="submission" date="2006-06" db="EMBL/GenBank/DDBJ databases">
        <title>Complete sequence of Trichodesmium erythraeum IMS101.</title>
        <authorList>
            <consortium name="US DOE Joint Genome Institute"/>
            <person name="Copeland A."/>
            <person name="Lucas S."/>
            <person name="Lapidus A."/>
            <person name="Barry K."/>
            <person name="Detter J.C."/>
            <person name="Glavina del Rio T."/>
            <person name="Hammon N."/>
            <person name="Israni S."/>
            <person name="Dalin E."/>
            <person name="Tice H."/>
            <person name="Pitluck S."/>
            <person name="Kiss H."/>
            <person name="Munk A.C."/>
            <person name="Brettin T."/>
            <person name="Bruce D."/>
            <person name="Han C."/>
            <person name="Tapia R."/>
            <person name="Gilna P."/>
            <person name="Schmutz J."/>
            <person name="Larimer F."/>
            <person name="Land M."/>
            <person name="Hauser L."/>
            <person name="Kyrpides N."/>
            <person name="Kim E."/>
            <person name="Richardson P."/>
        </authorList>
    </citation>
    <scope>NUCLEOTIDE SEQUENCE [LARGE SCALE GENOMIC DNA]</scope>
    <source>
        <strain evidence="1">IMS101</strain>
    </source>
</reference>
<dbReference type="EMBL" id="CP000393">
    <property type="protein sequence ID" value="ABG49620.1"/>
    <property type="molecule type" value="Genomic_DNA"/>
</dbReference>
<dbReference type="eggNOG" id="COG0526">
    <property type="taxonomic scope" value="Bacteria"/>
</dbReference>
<sequence>MSTQQFKNKISPTLEKNPILINNCHLTSHTENNSQTFLVSQNSNSSQQCASIDPFSQAIRFATKAANLAQYARTKQQWDRVAQEWVQAVAWMQAVPPENPRRVFAEKKVAEYMRNLAYSQQQAASAPSKFNPVSFNSNILDIQLKLYLSYIATIGVPDVLIVGSSRALHGVAPQQLQQYLMAKGYPRLNIFNFGINGATAQVVDFQLRQLLSTNQLPKLIIWADGVRAFNSGRVDRTYNSIIASEGRRLLLSGIRPELPQAQSNFASTCYQFPQPYNVFSPSTNFPWDTSVGETIEVKDSHIKLGNYIKYFYEPIEVPHNRFSNLYTPVPKSVFLERPIRENSSNSTSYTQNYTLPVQTVAIANAANAINANGFLAIDRQFNPSYYYRQRPYVAGLYDGDYASFYLGGTQGAALNSLVNFTKSRNIPLVFVNLPLSDSYLDSVRWSAEKEFDSWMQRKARENGFRFLNFNLYQPQLAKNEYFFDPSHLNRYGAGAVARYLAVSAEIAWPR</sequence>
<accession>Q11A54</accession>
<dbReference type="InterPro" id="IPR036514">
    <property type="entry name" value="SGNH_hydro_sf"/>
</dbReference>
<proteinExistence type="predicted"/>
<name>Q11A54_TRIEI</name>
<dbReference type="SUPFAM" id="SSF52266">
    <property type="entry name" value="SGNH hydrolase"/>
    <property type="match status" value="2"/>
</dbReference>
<dbReference type="AlphaFoldDB" id="Q11A54"/>